<reference evidence="13" key="1">
    <citation type="submission" date="2025-08" db="UniProtKB">
        <authorList>
            <consortium name="Ensembl"/>
        </authorList>
    </citation>
    <scope>IDENTIFICATION</scope>
</reference>
<evidence type="ECO:0000256" key="1">
    <source>
        <dbReference type="ARBA" id="ARBA00022670"/>
    </source>
</evidence>
<dbReference type="PANTHER" id="PTHR24253:SF35">
    <property type="entry name" value="THREONINE PROTEASE PRSS50-RELATED"/>
    <property type="match status" value="1"/>
</dbReference>
<evidence type="ECO:0000256" key="10">
    <source>
        <dbReference type="ARBA" id="ARBA00080183"/>
    </source>
</evidence>
<dbReference type="SUPFAM" id="SSF50494">
    <property type="entry name" value="Trypsin-like serine proteases"/>
    <property type="match status" value="1"/>
</dbReference>
<feature type="domain" description="Peptidase S1" evidence="12">
    <location>
        <begin position="87"/>
        <end position="346"/>
    </location>
</feature>
<keyword evidence="2" id="KW-0888">Threonine protease</keyword>
<dbReference type="Pfam" id="PF00089">
    <property type="entry name" value="Trypsin"/>
    <property type="match status" value="1"/>
</dbReference>
<keyword evidence="14" id="KW-1185">Reference proteome</keyword>
<feature type="chain" id="PRO_5034467691" description="Probable threonine protease PRSS50" evidence="11">
    <location>
        <begin position="41"/>
        <end position="373"/>
    </location>
</feature>
<feature type="signal peptide" evidence="11">
    <location>
        <begin position="1"/>
        <end position="40"/>
    </location>
</feature>
<dbReference type="PROSITE" id="PS50240">
    <property type="entry name" value="TRYPSIN_DOM"/>
    <property type="match status" value="1"/>
</dbReference>
<gene>
    <name evidence="13" type="primary">PRSS50</name>
</gene>
<organism evidence="13 14">
    <name type="scientific">Prolemur simus</name>
    <name type="common">Greater bamboo lemur</name>
    <name type="synonym">Hapalemur simus</name>
    <dbReference type="NCBI Taxonomy" id="1328070"/>
    <lineage>
        <taxon>Eukaryota</taxon>
        <taxon>Metazoa</taxon>
        <taxon>Chordata</taxon>
        <taxon>Craniata</taxon>
        <taxon>Vertebrata</taxon>
        <taxon>Euteleostomi</taxon>
        <taxon>Mammalia</taxon>
        <taxon>Eutheria</taxon>
        <taxon>Euarchontoglires</taxon>
        <taxon>Primates</taxon>
        <taxon>Strepsirrhini</taxon>
        <taxon>Lemuriformes</taxon>
        <taxon>Lemuridae</taxon>
        <taxon>Prolemur</taxon>
    </lineage>
</organism>
<dbReference type="CDD" id="cd00190">
    <property type="entry name" value="Tryp_SPc"/>
    <property type="match status" value="1"/>
</dbReference>
<evidence type="ECO:0000256" key="4">
    <source>
        <dbReference type="ARBA" id="ARBA00022801"/>
    </source>
</evidence>
<reference evidence="13" key="2">
    <citation type="submission" date="2025-09" db="UniProtKB">
        <authorList>
            <consortium name="Ensembl"/>
        </authorList>
    </citation>
    <scope>IDENTIFICATION</scope>
</reference>
<evidence type="ECO:0000256" key="2">
    <source>
        <dbReference type="ARBA" id="ARBA00022698"/>
    </source>
</evidence>
<evidence type="ECO:0000259" key="12">
    <source>
        <dbReference type="PROSITE" id="PS50240"/>
    </source>
</evidence>
<dbReference type="InterPro" id="IPR009003">
    <property type="entry name" value="Peptidase_S1_PA"/>
</dbReference>
<dbReference type="PANTHER" id="PTHR24253">
    <property type="entry name" value="TRANSMEMBRANE PROTEASE SERINE"/>
    <property type="match status" value="1"/>
</dbReference>
<dbReference type="GO" id="GO:0006508">
    <property type="term" value="P:proteolysis"/>
    <property type="evidence" value="ECO:0007669"/>
    <property type="project" value="UniProtKB-KW"/>
</dbReference>
<dbReference type="FunFam" id="2.40.10.10:FF:000106">
    <property type="entry name" value="Probable threonine protease PRSS50"/>
    <property type="match status" value="1"/>
</dbReference>
<evidence type="ECO:0000256" key="11">
    <source>
        <dbReference type="SAM" id="SignalP"/>
    </source>
</evidence>
<dbReference type="InterPro" id="IPR001254">
    <property type="entry name" value="Trypsin_dom"/>
</dbReference>
<evidence type="ECO:0000256" key="9">
    <source>
        <dbReference type="ARBA" id="ARBA00075622"/>
    </source>
</evidence>
<dbReference type="Ensembl" id="ENSPSMT00000007221.1">
    <property type="protein sequence ID" value="ENSPSMP00000006092.1"/>
    <property type="gene ID" value="ENSPSMG00000004628.1"/>
</dbReference>
<keyword evidence="3 11" id="KW-0732">Signal</keyword>
<accession>A0A8C8YR25</accession>
<evidence type="ECO:0000256" key="3">
    <source>
        <dbReference type="ARBA" id="ARBA00022729"/>
    </source>
</evidence>
<proteinExistence type="predicted"/>
<evidence type="ECO:0000256" key="7">
    <source>
        <dbReference type="ARBA" id="ARBA00056912"/>
    </source>
</evidence>
<keyword evidence="1" id="KW-0645">Protease</keyword>
<keyword evidence="5" id="KW-1015">Disulfide bond</keyword>
<dbReference type="GO" id="GO:0004252">
    <property type="term" value="F:serine-type endopeptidase activity"/>
    <property type="evidence" value="ECO:0007669"/>
    <property type="project" value="InterPro"/>
</dbReference>
<dbReference type="FunFam" id="2.40.10.10:FF:000127">
    <property type="entry name" value="Probable threonine protease PRSS50"/>
    <property type="match status" value="1"/>
</dbReference>
<dbReference type="PRINTS" id="PR00722">
    <property type="entry name" value="CHYMOTRYPSIN"/>
</dbReference>
<dbReference type="GO" id="GO:0005783">
    <property type="term" value="C:endoplasmic reticulum"/>
    <property type="evidence" value="ECO:0007669"/>
    <property type="project" value="Ensembl"/>
</dbReference>
<comment type="function">
    <text evidence="7">May be involved in proteolysis through its threonine endopeptidase activity.</text>
</comment>
<sequence length="373" mass="41386">MEPCCGIRARGRGPRTSAATHARALSLLLLLLLRPAGCLGSEQAPGADPADPGVLCSPKATCPSDLPRLAQDSPTAVPTQSRVSEPVLQHSCGFSYEPDPTLRYPEAMARRWPWMVSVQANGTHVCAGTIIASRWVLTVAHCLIQRDVSYSVRVGSPWIDQVTQTTSDIPVLQVIVNSRYQARRYWSWVGQHNNIGLLKLKRMLQYNNYVWPICLPGLDYVLKDNSVCTVTGWGLPKAEGVWPQFRTIQEKEVTIMNSKECDDFYHSFSKIPSLVQIINSKMICAKDVSREEFCYEVSGEPLVCSMEGTWYLVGMVSWGAGCQKSQAPPIYLYISSYQHWIWDRLNGQPLAVLAPSRALLLALPLPLSLLAAL</sequence>
<dbReference type="InterPro" id="IPR001314">
    <property type="entry name" value="Peptidase_S1A"/>
</dbReference>
<dbReference type="AlphaFoldDB" id="A0A8C8YR25"/>
<dbReference type="Gene3D" id="2.40.10.10">
    <property type="entry name" value="Trypsin-like serine proteases"/>
    <property type="match status" value="2"/>
</dbReference>
<evidence type="ECO:0000256" key="6">
    <source>
        <dbReference type="ARBA" id="ARBA00023180"/>
    </source>
</evidence>
<evidence type="ECO:0000313" key="13">
    <source>
        <dbReference type="Ensembl" id="ENSPSMP00000006092.1"/>
    </source>
</evidence>
<keyword evidence="6" id="KW-0325">Glycoprotein</keyword>
<dbReference type="GeneTree" id="ENSGT00940000162593"/>
<protein>
    <recommendedName>
        <fullName evidence="8">Probable threonine protease PRSS50</fullName>
    </recommendedName>
    <alternativeName>
        <fullName evidence="9">Serine protease 50</fullName>
    </alternativeName>
    <alternativeName>
        <fullName evidence="10">Testis-specific protease-like protein 50</fullName>
    </alternativeName>
</protein>
<evidence type="ECO:0000256" key="8">
    <source>
        <dbReference type="ARBA" id="ARBA00072446"/>
    </source>
</evidence>
<dbReference type="SMART" id="SM00020">
    <property type="entry name" value="Tryp_SPc"/>
    <property type="match status" value="1"/>
</dbReference>
<dbReference type="GO" id="GO:0004298">
    <property type="term" value="F:threonine-type endopeptidase activity"/>
    <property type="evidence" value="ECO:0007669"/>
    <property type="project" value="UniProtKB-KW"/>
</dbReference>
<keyword evidence="4" id="KW-0378">Hydrolase</keyword>
<dbReference type="InterPro" id="IPR043504">
    <property type="entry name" value="Peptidase_S1_PA_chymotrypsin"/>
</dbReference>
<dbReference type="Proteomes" id="UP000694414">
    <property type="component" value="Unplaced"/>
</dbReference>
<evidence type="ECO:0000256" key="5">
    <source>
        <dbReference type="ARBA" id="ARBA00023157"/>
    </source>
</evidence>
<evidence type="ECO:0000313" key="14">
    <source>
        <dbReference type="Proteomes" id="UP000694414"/>
    </source>
</evidence>
<name>A0A8C8YR25_PROSS</name>